<name>A0A7R7ZYH5_ASPKA</name>
<reference evidence="1" key="1">
    <citation type="submission" date="2021-01" db="EMBL/GenBank/DDBJ databases">
        <authorList>
            <consortium name="Aspergillus luchuensis mut. kawachii IFO 4304 genome sequencing consortium"/>
            <person name="Kazuki M."/>
            <person name="Futagami T."/>
        </authorList>
    </citation>
    <scope>NUCLEOTIDE SEQUENCE</scope>
    <source>
        <strain evidence="1">IFO 4308</strain>
    </source>
</reference>
<dbReference type="GeneID" id="64959476"/>
<dbReference type="RefSeq" id="XP_041541917.1">
    <property type="nucleotide sequence ID" value="XM_041688098.1"/>
</dbReference>
<accession>A0A7R7ZYH5</accession>
<evidence type="ECO:0000313" key="2">
    <source>
        <dbReference type="Proteomes" id="UP000661280"/>
    </source>
</evidence>
<sequence length="119" mass="13374">MSVAGTDVWWYRKIDLGSAVGIGESLSSGNFGRFSMFHCGISSILYHQSRELVLRGKHCPHGVQKSMVPVSLVIAFPQFLFSCKQGIMYSSFPWSCLPAQNPCGLLNMLQEKWENRTKE</sequence>
<dbReference type="KEGG" id="aluc:AKAW2_31470S"/>
<keyword evidence="2" id="KW-1185">Reference proteome</keyword>
<proteinExistence type="predicted"/>
<organism evidence="1 2">
    <name type="scientific">Aspergillus kawachii</name>
    <name type="common">White koji mold</name>
    <name type="synonym">Aspergillus awamori var. kawachi</name>
    <dbReference type="NCBI Taxonomy" id="1069201"/>
    <lineage>
        <taxon>Eukaryota</taxon>
        <taxon>Fungi</taxon>
        <taxon>Dikarya</taxon>
        <taxon>Ascomycota</taxon>
        <taxon>Pezizomycotina</taxon>
        <taxon>Eurotiomycetes</taxon>
        <taxon>Eurotiomycetidae</taxon>
        <taxon>Eurotiales</taxon>
        <taxon>Aspergillaceae</taxon>
        <taxon>Aspergillus</taxon>
        <taxon>Aspergillus subgen. Circumdati</taxon>
    </lineage>
</organism>
<dbReference type="AlphaFoldDB" id="A0A7R7ZYH5"/>
<dbReference type="Proteomes" id="UP000661280">
    <property type="component" value="Chromosome 3"/>
</dbReference>
<dbReference type="EMBL" id="AP024427">
    <property type="protein sequence ID" value="BCR98151.1"/>
    <property type="molecule type" value="Genomic_DNA"/>
</dbReference>
<reference evidence="1" key="2">
    <citation type="submission" date="2021-02" db="EMBL/GenBank/DDBJ databases">
        <title>Aspergillus luchuensis mut. kawachii IFO 4304 genome sequence.</title>
        <authorList>
            <person name="Mori K."/>
            <person name="Kadooka C."/>
            <person name="Goto M."/>
            <person name="Futagami T."/>
        </authorList>
    </citation>
    <scope>NUCLEOTIDE SEQUENCE</scope>
    <source>
        <strain evidence="1">IFO 4308</strain>
    </source>
</reference>
<evidence type="ECO:0000313" key="1">
    <source>
        <dbReference type="EMBL" id="BCR98151.1"/>
    </source>
</evidence>
<protein>
    <submittedName>
        <fullName evidence="1">Uncharacterized protein</fullName>
    </submittedName>
</protein>
<gene>
    <name evidence="1" type="ORF">AKAW2_31470S</name>
</gene>